<gene>
    <name evidence="1" type="ORF">HOV93_00100</name>
</gene>
<proteinExistence type="predicted"/>
<name>A0A7V8V1C3_9BACT</name>
<protein>
    <submittedName>
        <fullName evidence="1">Uncharacterized protein</fullName>
    </submittedName>
</protein>
<keyword evidence="2" id="KW-1185">Reference proteome</keyword>
<dbReference type="EMBL" id="JABRWO010000001">
    <property type="protein sequence ID" value="MBA2112869.1"/>
    <property type="molecule type" value="Genomic_DNA"/>
</dbReference>
<reference evidence="1 2" key="1">
    <citation type="submission" date="2020-05" db="EMBL/GenBank/DDBJ databases">
        <title>Bremerella alba sp. nov., a novel planctomycete isolated from the surface of the macroalga Fucus spiralis.</title>
        <authorList>
            <person name="Godinho O."/>
            <person name="Botelho R."/>
            <person name="Albuquerque L."/>
            <person name="Wiegand S."/>
            <person name="Da Costa M.S."/>
            <person name="Lobo-Da-Cunha A."/>
            <person name="Jogler C."/>
            <person name="Lage O.M."/>
        </authorList>
    </citation>
    <scope>NUCLEOTIDE SEQUENCE [LARGE SCALE GENOMIC DNA]</scope>
    <source>
        <strain evidence="1 2">FF15</strain>
    </source>
</reference>
<organism evidence="1 2">
    <name type="scientific">Bremerella alba</name>
    <dbReference type="NCBI Taxonomy" id="980252"/>
    <lineage>
        <taxon>Bacteria</taxon>
        <taxon>Pseudomonadati</taxon>
        <taxon>Planctomycetota</taxon>
        <taxon>Planctomycetia</taxon>
        <taxon>Pirellulales</taxon>
        <taxon>Pirellulaceae</taxon>
        <taxon>Bremerella</taxon>
    </lineage>
</organism>
<sequence>MKTKRFARSLVTLKTNPDCHEKVRNEMPAGYSGLLVSMHKAFSSLALSIGRQMKSIASIS</sequence>
<dbReference type="Proteomes" id="UP000551616">
    <property type="component" value="Unassembled WGS sequence"/>
</dbReference>
<accession>A0A7V8V1C3</accession>
<dbReference type="AlphaFoldDB" id="A0A7V8V1C3"/>
<comment type="caution">
    <text evidence="1">The sequence shown here is derived from an EMBL/GenBank/DDBJ whole genome shotgun (WGS) entry which is preliminary data.</text>
</comment>
<evidence type="ECO:0000313" key="2">
    <source>
        <dbReference type="Proteomes" id="UP000551616"/>
    </source>
</evidence>
<evidence type="ECO:0000313" key="1">
    <source>
        <dbReference type="EMBL" id="MBA2112869.1"/>
    </source>
</evidence>